<dbReference type="Gene3D" id="2.60.40.380">
    <property type="entry name" value="Purple acid phosphatase-like, N-terminal"/>
    <property type="match status" value="1"/>
</dbReference>
<keyword evidence="1 2" id="KW-0732">Signal</keyword>
<evidence type="ECO:0000256" key="1">
    <source>
        <dbReference type="ARBA" id="ARBA00022729"/>
    </source>
</evidence>
<dbReference type="EMBL" id="JAUFQS010000047">
    <property type="protein sequence ID" value="MDN3690184.1"/>
    <property type="molecule type" value="Genomic_DNA"/>
</dbReference>
<dbReference type="RefSeq" id="WP_163383308.1">
    <property type="nucleotide sequence ID" value="NZ_JAUFQS010000047.1"/>
</dbReference>
<feature type="signal peptide" evidence="2">
    <location>
        <begin position="1"/>
        <end position="30"/>
    </location>
</feature>
<dbReference type="GO" id="GO:0016787">
    <property type="term" value="F:hydrolase activity"/>
    <property type="evidence" value="ECO:0007669"/>
    <property type="project" value="UniProtKB-KW"/>
</dbReference>
<organism evidence="5 6">
    <name type="scientific">Cyclobacterium jeungdonense</name>
    <dbReference type="NCBI Taxonomy" id="708087"/>
    <lineage>
        <taxon>Bacteria</taxon>
        <taxon>Pseudomonadati</taxon>
        <taxon>Bacteroidota</taxon>
        <taxon>Cytophagia</taxon>
        <taxon>Cytophagales</taxon>
        <taxon>Cyclobacteriaceae</taxon>
        <taxon>Cyclobacterium</taxon>
    </lineage>
</organism>
<protein>
    <submittedName>
        <fullName evidence="5">Metallophosphoesterase family protein</fullName>
        <ecNumber evidence="5">3.1.-.-</ecNumber>
    </submittedName>
</protein>
<feature type="domain" description="Calcineurin-like phosphoesterase" evidence="3">
    <location>
        <begin position="141"/>
        <end position="345"/>
    </location>
</feature>
<reference evidence="6" key="1">
    <citation type="journal article" date="2019" name="Int. J. Syst. Evol. Microbiol.">
        <title>The Global Catalogue of Microorganisms (GCM) 10K type strain sequencing project: providing services to taxonomists for standard genome sequencing and annotation.</title>
        <authorList>
            <consortium name="The Broad Institute Genomics Platform"/>
            <consortium name="The Broad Institute Genome Sequencing Center for Infectious Disease"/>
            <person name="Wu L."/>
            <person name="Ma J."/>
        </authorList>
    </citation>
    <scope>NUCLEOTIDE SEQUENCE [LARGE SCALE GENOMIC DNA]</scope>
    <source>
        <strain evidence="6">CECT 7706</strain>
    </source>
</reference>
<sequence>MQYRFTPNLWLRFFIYQFLFVCLAAATAFAQTEPAAILLTWQQDPSTTISIDWHTLPESEALETLSYRCKGKSEWQTVRAQSFPFPYSDRRIHRMELTGLDPDSNYEFRVGEFQRVYSFRTLPARNDRPLRFAAGGDTSHGDLFRRMNRAVMRYDPDFIVWGGDLAYANGNKENVDLWYQWFDGIRETLISEEGRVVPVIVGLGNHDVINHHYPASESNIDKGIGMPAFIASVKRGEMAEPTDSMRLEKAPFFYPLFAFPGQPGYGVLDIGNYLSLIILDSSHSNLISGSQTDWLKKTLQDRQDRPHLIPVYHKPAYPSGRVEPGGKRVQFWSEEVLDNWIPLFEEYAVRVALENDDHTYKRSYPVKNNAIRPNGIVYLGDGSWGVEKKKPKTPEEVWYLSKSAEENSAIIVTLQGSHQHFLMINENGKIIDEYPETLKITP</sequence>
<evidence type="ECO:0000313" key="5">
    <source>
        <dbReference type="EMBL" id="MDN3690184.1"/>
    </source>
</evidence>
<name>A0ABT8CBL8_9BACT</name>
<dbReference type="PANTHER" id="PTHR22953">
    <property type="entry name" value="ACID PHOSPHATASE RELATED"/>
    <property type="match status" value="1"/>
</dbReference>
<feature type="chain" id="PRO_5045880611" evidence="2">
    <location>
        <begin position="31"/>
        <end position="442"/>
    </location>
</feature>
<dbReference type="SUPFAM" id="SSF49363">
    <property type="entry name" value="Purple acid phosphatase, N-terminal domain"/>
    <property type="match status" value="1"/>
</dbReference>
<dbReference type="Pfam" id="PF16656">
    <property type="entry name" value="Pur_ac_phosph_N"/>
    <property type="match status" value="1"/>
</dbReference>
<evidence type="ECO:0000259" key="3">
    <source>
        <dbReference type="Pfam" id="PF00149"/>
    </source>
</evidence>
<dbReference type="InterPro" id="IPR008963">
    <property type="entry name" value="Purple_acid_Pase-like_N"/>
</dbReference>
<dbReference type="Pfam" id="PF00149">
    <property type="entry name" value="Metallophos"/>
    <property type="match status" value="1"/>
</dbReference>
<dbReference type="CDD" id="cd00063">
    <property type="entry name" value="FN3"/>
    <property type="match status" value="1"/>
</dbReference>
<dbReference type="Gene3D" id="3.60.21.10">
    <property type="match status" value="1"/>
</dbReference>
<feature type="domain" description="Purple acid phosphatase N-terminal" evidence="4">
    <location>
        <begin position="34"/>
        <end position="121"/>
    </location>
</feature>
<gene>
    <name evidence="5" type="ORF">QWZ15_20350</name>
</gene>
<dbReference type="SUPFAM" id="SSF56300">
    <property type="entry name" value="Metallo-dependent phosphatases"/>
    <property type="match status" value="1"/>
</dbReference>
<keyword evidence="5" id="KW-0378">Hydrolase</keyword>
<evidence type="ECO:0000313" key="6">
    <source>
        <dbReference type="Proteomes" id="UP001236663"/>
    </source>
</evidence>
<dbReference type="Proteomes" id="UP001236663">
    <property type="component" value="Unassembled WGS sequence"/>
</dbReference>
<dbReference type="EC" id="3.1.-.-" evidence="5"/>
<dbReference type="InterPro" id="IPR004843">
    <property type="entry name" value="Calcineurin-like_PHP"/>
</dbReference>
<dbReference type="InterPro" id="IPR039331">
    <property type="entry name" value="PAPs-like"/>
</dbReference>
<accession>A0ABT8CBL8</accession>
<dbReference type="InterPro" id="IPR015914">
    <property type="entry name" value="PAPs_N"/>
</dbReference>
<evidence type="ECO:0000259" key="4">
    <source>
        <dbReference type="Pfam" id="PF16656"/>
    </source>
</evidence>
<proteinExistence type="predicted"/>
<keyword evidence="6" id="KW-1185">Reference proteome</keyword>
<dbReference type="InterPro" id="IPR029052">
    <property type="entry name" value="Metallo-depent_PP-like"/>
</dbReference>
<comment type="caution">
    <text evidence="5">The sequence shown here is derived from an EMBL/GenBank/DDBJ whole genome shotgun (WGS) entry which is preliminary data.</text>
</comment>
<dbReference type="PANTHER" id="PTHR22953:SF153">
    <property type="entry name" value="PURPLE ACID PHOSPHATASE"/>
    <property type="match status" value="1"/>
</dbReference>
<evidence type="ECO:0000256" key="2">
    <source>
        <dbReference type="SAM" id="SignalP"/>
    </source>
</evidence>
<dbReference type="InterPro" id="IPR003961">
    <property type="entry name" value="FN3_dom"/>
</dbReference>